<dbReference type="InterPro" id="IPR009056">
    <property type="entry name" value="Cyt_c-like_dom"/>
</dbReference>
<evidence type="ECO:0000256" key="16">
    <source>
        <dbReference type="ARBA" id="ARBA00023004"/>
    </source>
</evidence>
<dbReference type="Pfam" id="PF00034">
    <property type="entry name" value="Cytochrom_C"/>
    <property type="match status" value="1"/>
</dbReference>
<dbReference type="PIRSF" id="PIRSF000006">
    <property type="entry name" value="Cbb3-Cox_fixP"/>
    <property type="match status" value="1"/>
</dbReference>
<dbReference type="PROSITE" id="PS51007">
    <property type="entry name" value="CYTC"/>
    <property type="match status" value="2"/>
</dbReference>
<keyword evidence="12 19" id="KW-0375">Hydrogen ion transport</keyword>
<dbReference type="Pfam" id="PF13442">
    <property type="entry name" value="Cytochrome_CBB3"/>
    <property type="match status" value="1"/>
</dbReference>
<evidence type="ECO:0000256" key="1">
    <source>
        <dbReference type="ARBA" id="ARBA00004533"/>
    </source>
</evidence>
<dbReference type="PANTHER" id="PTHR33751">
    <property type="entry name" value="CBB3-TYPE CYTOCHROME C OXIDASE SUBUNIT FIXP"/>
    <property type="match status" value="1"/>
</dbReference>
<comment type="pathway">
    <text evidence="2 19">Energy metabolism; oxidative phosphorylation.</text>
</comment>
<dbReference type="Pfam" id="PF14715">
    <property type="entry name" value="FixP_N"/>
    <property type="match status" value="1"/>
</dbReference>
<evidence type="ECO:0000256" key="18">
    <source>
        <dbReference type="ARBA" id="ARBA00023136"/>
    </source>
</evidence>
<comment type="function">
    <text evidence="19">C-type cytochrome. Part of the cbb3-type cytochrome c oxidase complex.</text>
</comment>
<keyword evidence="7 19" id="KW-0349">Heme</keyword>
<evidence type="ECO:0000256" key="7">
    <source>
        <dbReference type="ARBA" id="ARBA00022617"/>
    </source>
</evidence>
<proteinExistence type="inferred from homology"/>
<protein>
    <recommendedName>
        <fullName evidence="19">Cbb3-type cytochrome c oxidase subunit</fullName>
    </recommendedName>
</protein>
<evidence type="ECO:0000256" key="12">
    <source>
        <dbReference type="ARBA" id="ARBA00022781"/>
    </source>
</evidence>
<keyword evidence="17 19" id="KW-0406">Ion transport</keyword>
<comment type="subcellular location">
    <subcellularLocation>
        <location evidence="1 19">Cell inner membrane</location>
    </subcellularLocation>
</comment>
<evidence type="ECO:0000313" key="23">
    <source>
        <dbReference type="EMBL" id="MBH5321789.1"/>
    </source>
</evidence>
<evidence type="ECO:0000256" key="21">
    <source>
        <dbReference type="SAM" id="Phobius"/>
    </source>
</evidence>
<keyword evidence="4 19" id="KW-0813">Transport</keyword>
<evidence type="ECO:0000256" key="20">
    <source>
        <dbReference type="SAM" id="MobiDB-lite"/>
    </source>
</evidence>
<keyword evidence="16 19" id="KW-0408">Iron</keyword>
<evidence type="ECO:0000256" key="5">
    <source>
        <dbReference type="ARBA" id="ARBA00022475"/>
    </source>
</evidence>
<dbReference type="PANTHER" id="PTHR33751:SF1">
    <property type="entry name" value="CBB3-TYPE CYTOCHROME C OXIDASE SUBUNIT FIXP"/>
    <property type="match status" value="1"/>
</dbReference>
<keyword evidence="14 21" id="KW-1133">Transmembrane helix</keyword>
<evidence type="ECO:0000256" key="8">
    <source>
        <dbReference type="ARBA" id="ARBA00022660"/>
    </source>
</evidence>
<evidence type="ECO:0000256" key="17">
    <source>
        <dbReference type="ARBA" id="ARBA00023065"/>
    </source>
</evidence>
<comment type="similarity">
    <text evidence="3 19">Belongs to the CcoP / FixP family.</text>
</comment>
<feature type="domain" description="Cytochrome c" evidence="22">
    <location>
        <begin position="109"/>
        <end position="199"/>
    </location>
</feature>
<reference evidence="23 24" key="1">
    <citation type="submission" date="2020-11" db="EMBL/GenBank/DDBJ databases">
        <title>Erythrobacter sediminis sp. nov., a marine bacterium from a tidal flat of Garorim Bay.</title>
        <authorList>
            <person name="Kim D."/>
            <person name="Yoo Y."/>
            <person name="Kim J.-J."/>
        </authorList>
    </citation>
    <scope>NUCLEOTIDE SEQUENCE [LARGE SCALE GENOMIC DNA]</scope>
    <source>
        <strain evidence="23 24">JGD-13</strain>
    </source>
</reference>
<keyword evidence="6 19" id="KW-0997">Cell inner membrane</keyword>
<dbReference type="InterPro" id="IPR004678">
    <property type="entry name" value="Cyt_c_oxidase_cbb3_su3"/>
</dbReference>
<feature type="transmembrane region" description="Helical" evidence="21">
    <location>
        <begin position="33"/>
        <end position="55"/>
    </location>
</feature>
<comment type="cofactor">
    <cofactor evidence="19">
        <name>heme c</name>
        <dbReference type="ChEBI" id="CHEBI:61717"/>
    </cofactor>
    <text evidence="19">Binds 2 heme C groups per subunit.</text>
</comment>
<keyword evidence="9 21" id="KW-0812">Transmembrane</keyword>
<evidence type="ECO:0000256" key="15">
    <source>
        <dbReference type="ARBA" id="ARBA00023002"/>
    </source>
</evidence>
<evidence type="ECO:0000259" key="22">
    <source>
        <dbReference type="PROSITE" id="PS51007"/>
    </source>
</evidence>
<evidence type="ECO:0000256" key="6">
    <source>
        <dbReference type="ARBA" id="ARBA00022519"/>
    </source>
</evidence>
<keyword evidence="11" id="KW-0677">Repeat</keyword>
<sequence length="314" mass="34309">MATNKRIDEPTGTETVGHEWDGIEELNTPLPRWWLWTFYLTILFAAVYVVLYPAWPLIDRATTGILGWSSRGALQEELINEDQARQAFRAELAEVEVADLRDDEELFRRAVAGGEAAFKVHCSQCHGSQGAGSQTLGYPNLNDDAWLWGGTLEEIHYTIEYGIRQPEDNARRQSAMPAFEGILDSAQVAAVTQHVRSLGGEAEPNANGAALYQQNCAICHGETGDGNRQLGAPRLNDAVWLRGSSTAEITRQILQPRMGQMPAWGERLGPATTKMLTAYVYSLGGGEEAAPQPTDRVPGETAEVRPAGSENSDG</sequence>
<evidence type="ECO:0000256" key="19">
    <source>
        <dbReference type="PIRNR" id="PIRNR000006"/>
    </source>
</evidence>
<feature type="domain" description="Cytochrome c" evidence="22">
    <location>
        <begin position="203"/>
        <end position="284"/>
    </location>
</feature>
<dbReference type="InterPro" id="IPR050597">
    <property type="entry name" value="Cytochrome_c_Oxidase_Subunit"/>
</dbReference>
<dbReference type="InterPro" id="IPR036909">
    <property type="entry name" value="Cyt_c-like_dom_sf"/>
</dbReference>
<dbReference type="InterPro" id="IPR032858">
    <property type="entry name" value="CcoP_N"/>
</dbReference>
<accession>A0ABS0N1E7</accession>
<keyword evidence="18 19" id="KW-0472">Membrane</keyword>
<dbReference type="Proteomes" id="UP000602442">
    <property type="component" value="Unassembled WGS sequence"/>
</dbReference>
<evidence type="ECO:0000256" key="13">
    <source>
        <dbReference type="ARBA" id="ARBA00022982"/>
    </source>
</evidence>
<evidence type="ECO:0000256" key="3">
    <source>
        <dbReference type="ARBA" id="ARBA00006113"/>
    </source>
</evidence>
<feature type="region of interest" description="Disordered" evidence="20">
    <location>
        <begin position="285"/>
        <end position="314"/>
    </location>
</feature>
<evidence type="ECO:0000256" key="2">
    <source>
        <dbReference type="ARBA" id="ARBA00004673"/>
    </source>
</evidence>
<dbReference type="Gene3D" id="6.10.280.130">
    <property type="match status" value="1"/>
</dbReference>
<keyword evidence="15 19" id="KW-0560">Oxidoreductase</keyword>
<dbReference type="Gene3D" id="1.10.760.10">
    <property type="entry name" value="Cytochrome c-like domain"/>
    <property type="match status" value="2"/>
</dbReference>
<keyword evidence="13 19" id="KW-0249">Electron transport</keyword>
<keyword evidence="5 19" id="KW-1003">Cell membrane</keyword>
<dbReference type="EMBL" id="JAEANY010000001">
    <property type="protein sequence ID" value="MBH5321789.1"/>
    <property type="molecule type" value="Genomic_DNA"/>
</dbReference>
<evidence type="ECO:0000256" key="11">
    <source>
        <dbReference type="ARBA" id="ARBA00022737"/>
    </source>
</evidence>
<organism evidence="23 24">
    <name type="scientific">Aurantiacibacter sediminis</name>
    <dbReference type="NCBI Taxonomy" id="2793064"/>
    <lineage>
        <taxon>Bacteria</taxon>
        <taxon>Pseudomonadati</taxon>
        <taxon>Pseudomonadota</taxon>
        <taxon>Alphaproteobacteria</taxon>
        <taxon>Sphingomonadales</taxon>
        <taxon>Erythrobacteraceae</taxon>
        <taxon>Aurantiacibacter</taxon>
    </lineage>
</organism>
<comment type="subunit">
    <text evidence="19">Component of the cbb3-type cytochrome c oxidase.</text>
</comment>
<dbReference type="NCBIfam" id="TIGR00782">
    <property type="entry name" value="ccoP"/>
    <property type="match status" value="1"/>
</dbReference>
<dbReference type="RefSeq" id="WP_197920726.1">
    <property type="nucleotide sequence ID" value="NZ_CAWPTA010000006.1"/>
</dbReference>
<evidence type="ECO:0000256" key="9">
    <source>
        <dbReference type="ARBA" id="ARBA00022692"/>
    </source>
</evidence>
<comment type="caution">
    <text evidence="23">The sequence shown here is derived from an EMBL/GenBank/DDBJ whole genome shotgun (WGS) entry which is preliminary data.</text>
</comment>
<dbReference type="InterPro" id="IPR038414">
    <property type="entry name" value="CcoP_N_sf"/>
</dbReference>
<gene>
    <name evidence="23" type="primary">ccoP</name>
    <name evidence="23" type="ORF">I5L03_04210</name>
</gene>
<keyword evidence="10 19" id="KW-0479">Metal-binding</keyword>
<name>A0ABS0N1E7_9SPHN</name>
<keyword evidence="8 19" id="KW-0679">Respiratory chain</keyword>
<evidence type="ECO:0000256" key="4">
    <source>
        <dbReference type="ARBA" id="ARBA00022448"/>
    </source>
</evidence>
<evidence type="ECO:0000313" key="24">
    <source>
        <dbReference type="Proteomes" id="UP000602442"/>
    </source>
</evidence>
<dbReference type="SUPFAM" id="SSF46626">
    <property type="entry name" value="Cytochrome c"/>
    <property type="match status" value="2"/>
</dbReference>
<evidence type="ECO:0000256" key="14">
    <source>
        <dbReference type="ARBA" id="ARBA00022989"/>
    </source>
</evidence>
<evidence type="ECO:0000256" key="10">
    <source>
        <dbReference type="ARBA" id="ARBA00022723"/>
    </source>
</evidence>
<keyword evidence="24" id="KW-1185">Reference proteome</keyword>